<evidence type="ECO:0000313" key="2">
    <source>
        <dbReference type="EMBL" id="OJJ06124.1"/>
    </source>
</evidence>
<keyword evidence="3" id="KW-1185">Reference proteome</keyword>
<dbReference type="RefSeq" id="XP_040671886.1">
    <property type="nucleotide sequence ID" value="XM_040810445.1"/>
</dbReference>
<organism evidence="2 3">
    <name type="scientific">Aspergillus versicolor CBS 583.65</name>
    <dbReference type="NCBI Taxonomy" id="1036611"/>
    <lineage>
        <taxon>Eukaryota</taxon>
        <taxon>Fungi</taxon>
        <taxon>Dikarya</taxon>
        <taxon>Ascomycota</taxon>
        <taxon>Pezizomycotina</taxon>
        <taxon>Eurotiomycetes</taxon>
        <taxon>Eurotiomycetidae</taxon>
        <taxon>Eurotiales</taxon>
        <taxon>Aspergillaceae</taxon>
        <taxon>Aspergillus</taxon>
        <taxon>Aspergillus subgen. Nidulantes</taxon>
    </lineage>
</organism>
<evidence type="ECO:0000256" key="1">
    <source>
        <dbReference type="SAM" id="Phobius"/>
    </source>
</evidence>
<name>A0A1L9PX55_ASPVE</name>
<protein>
    <submittedName>
        <fullName evidence="2">Uncharacterized protein</fullName>
    </submittedName>
</protein>
<feature type="transmembrane region" description="Helical" evidence="1">
    <location>
        <begin position="86"/>
        <end position="105"/>
    </location>
</feature>
<keyword evidence="1" id="KW-1133">Transmembrane helix</keyword>
<dbReference type="EMBL" id="KV878134">
    <property type="protein sequence ID" value="OJJ06124.1"/>
    <property type="molecule type" value="Genomic_DNA"/>
</dbReference>
<keyword evidence="1" id="KW-0472">Membrane</keyword>
<dbReference type="VEuPathDB" id="FungiDB:ASPVEDRAFT_312262"/>
<dbReference type="GeneID" id="63725956"/>
<dbReference type="Proteomes" id="UP000184073">
    <property type="component" value="Unassembled WGS sequence"/>
</dbReference>
<reference evidence="3" key="1">
    <citation type="journal article" date="2017" name="Genome Biol.">
        <title>Comparative genomics reveals high biological diversity and specific adaptations in the industrially and medically important fungal genus Aspergillus.</title>
        <authorList>
            <person name="de Vries R.P."/>
            <person name="Riley R."/>
            <person name="Wiebenga A."/>
            <person name="Aguilar-Osorio G."/>
            <person name="Amillis S."/>
            <person name="Uchima C.A."/>
            <person name="Anderluh G."/>
            <person name="Asadollahi M."/>
            <person name="Askin M."/>
            <person name="Barry K."/>
            <person name="Battaglia E."/>
            <person name="Bayram O."/>
            <person name="Benocci T."/>
            <person name="Braus-Stromeyer S.A."/>
            <person name="Caldana C."/>
            <person name="Canovas D."/>
            <person name="Cerqueira G.C."/>
            <person name="Chen F."/>
            <person name="Chen W."/>
            <person name="Choi C."/>
            <person name="Clum A."/>
            <person name="Dos Santos R.A."/>
            <person name="Damasio A.R."/>
            <person name="Diallinas G."/>
            <person name="Emri T."/>
            <person name="Fekete E."/>
            <person name="Flipphi M."/>
            <person name="Freyberg S."/>
            <person name="Gallo A."/>
            <person name="Gournas C."/>
            <person name="Habgood R."/>
            <person name="Hainaut M."/>
            <person name="Harispe M.L."/>
            <person name="Henrissat B."/>
            <person name="Hilden K.S."/>
            <person name="Hope R."/>
            <person name="Hossain A."/>
            <person name="Karabika E."/>
            <person name="Karaffa L."/>
            <person name="Karanyi Z."/>
            <person name="Krasevec N."/>
            <person name="Kuo A."/>
            <person name="Kusch H."/>
            <person name="LaButti K."/>
            <person name="Lagendijk E.L."/>
            <person name="Lapidus A."/>
            <person name="Levasseur A."/>
            <person name="Lindquist E."/>
            <person name="Lipzen A."/>
            <person name="Logrieco A.F."/>
            <person name="MacCabe A."/>
            <person name="Maekelae M.R."/>
            <person name="Malavazi I."/>
            <person name="Melin P."/>
            <person name="Meyer V."/>
            <person name="Mielnichuk N."/>
            <person name="Miskei M."/>
            <person name="Molnar A.P."/>
            <person name="Mule G."/>
            <person name="Ngan C.Y."/>
            <person name="Orejas M."/>
            <person name="Orosz E."/>
            <person name="Ouedraogo J.P."/>
            <person name="Overkamp K.M."/>
            <person name="Park H.-S."/>
            <person name="Perrone G."/>
            <person name="Piumi F."/>
            <person name="Punt P.J."/>
            <person name="Ram A.F."/>
            <person name="Ramon A."/>
            <person name="Rauscher S."/>
            <person name="Record E."/>
            <person name="Riano-Pachon D.M."/>
            <person name="Robert V."/>
            <person name="Roehrig J."/>
            <person name="Ruller R."/>
            <person name="Salamov A."/>
            <person name="Salih N.S."/>
            <person name="Samson R.A."/>
            <person name="Sandor E."/>
            <person name="Sanguinetti M."/>
            <person name="Schuetze T."/>
            <person name="Sepcic K."/>
            <person name="Shelest E."/>
            <person name="Sherlock G."/>
            <person name="Sophianopoulou V."/>
            <person name="Squina F.M."/>
            <person name="Sun H."/>
            <person name="Susca A."/>
            <person name="Todd R.B."/>
            <person name="Tsang A."/>
            <person name="Unkles S.E."/>
            <person name="van de Wiele N."/>
            <person name="van Rossen-Uffink D."/>
            <person name="Oliveira J.V."/>
            <person name="Vesth T.C."/>
            <person name="Visser J."/>
            <person name="Yu J.-H."/>
            <person name="Zhou M."/>
            <person name="Andersen M.R."/>
            <person name="Archer D.B."/>
            <person name="Baker S.E."/>
            <person name="Benoit I."/>
            <person name="Brakhage A.A."/>
            <person name="Braus G.H."/>
            <person name="Fischer R."/>
            <person name="Frisvad J.C."/>
            <person name="Goldman G.H."/>
            <person name="Houbraken J."/>
            <person name="Oakley B."/>
            <person name="Pocsi I."/>
            <person name="Scazzocchio C."/>
            <person name="Seiboth B."/>
            <person name="vanKuyk P.A."/>
            <person name="Wortman J."/>
            <person name="Dyer P.S."/>
            <person name="Grigoriev I.V."/>
        </authorList>
    </citation>
    <scope>NUCLEOTIDE SEQUENCE [LARGE SCALE GENOMIC DNA]</scope>
    <source>
        <strain evidence="3">CBS 583.65</strain>
    </source>
</reference>
<proteinExistence type="predicted"/>
<gene>
    <name evidence="2" type="ORF">ASPVEDRAFT_312262</name>
</gene>
<dbReference type="AlphaFoldDB" id="A0A1L9PX55"/>
<dbReference type="OrthoDB" id="6359816at2759"/>
<sequence length="107" mass="12454">MELDVWDARSEEKLMAIDCLEKEKNDVDNRLRLKLRNLNGARVGRKVYFVSQRGKSHQWLDCSFQFKGPTVMHIMLPKASLYYTPYYLIITLPLFTGSSIVMSIVSH</sequence>
<evidence type="ECO:0000313" key="3">
    <source>
        <dbReference type="Proteomes" id="UP000184073"/>
    </source>
</evidence>
<keyword evidence="1" id="KW-0812">Transmembrane</keyword>
<accession>A0A1L9PX55</accession>